<reference evidence="5" key="1">
    <citation type="submission" date="2018-07" db="EMBL/GenBank/DDBJ databases">
        <title>Comparative genomics of catfishes provides insights into carnivory and benthic adaptation.</title>
        <authorList>
            <person name="Zhang Y."/>
            <person name="Wang D."/>
            <person name="Peng Z."/>
            <person name="Zheng S."/>
            <person name="Shao F."/>
            <person name="Tao W."/>
        </authorList>
    </citation>
    <scope>NUCLEOTIDE SEQUENCE</scope>
    <source>
        <strain evidence="5">Chongqing</strain>
    </source>
</reference>
<feature type="region of interest" description="Disordered" evidence="3">
    <location>
        <begin position="1"/>
        <end position="146"/>
    </location>
</feature>
<dbReference type="Pfam" id="PF13863">
    <property type="entry name" value="DUF4200"/>
    <property type="match status" value="1"/>
</dbReference>
<name>A0AAD5AAA9_SILAS</name>
<evidence type="ECO:0000256" key="1">
    <source>
        <dbReference type="ARBA" id="ARBA00023054"/>
    </source>
</evidence>
<gene>
    <name evidence="5" type="ORF">C0J50_0812</name>
</gene>
<keyword evidence="5" id="KW-0969">Cilium</keyword>
<dbReference type="AlphaFoldDB" id="A0AAD5AAA9"/>
<feature type="coiled-coil region" evidence="2">
    <location>
        <begin position="428"/>
        <end position="501"/>
    </location>
</feature>
<feature type="compositionally biased region" description="Acidic residues" evidence="3">
    <location>
        <begin position="1"/>
        <end position="17"/>
    </location>
</feature>
<keyword evidence="5" id="KW-0282">Flagellum</keyword>
<dbReference type="GO" id="GO:0005856">
    <property type="term" value="C:cytoskeleton"/>
    <property type="evidence" value="ECO:0007669"/>
    <property type="project" value="UniProtKB-ARBA"/>
</dbReference>
<evidence type="ECO:0000256" key="3">
    <source>
        <dbReference type="SAM" id="MobiDB-lite"/>
    </source>
</evidence>
<keyword evidence="5" id="KW-0966">Cell projection</keyword>
<dbReference type="PANTHER" id="PTHR21683:SF3">
    <property type="entry name" value="CILIA AND FLAGELLA ASSOCIATED PROTEIN 100"/>
    <property type="match status" value="1"/>
</dbReference>
<sequence length="657" mass="76455">MEQDESISVTEPEDGDGAEGTSVIDPTVGDKRSSLNGEPTEDSDHDERASGNGTPTEDVDHDERASGNGTPTEDDDDDHDERAYGNGTPTEDVDHDVDHDERTSGNGTPTEDVDHDERTSGNGTPTEDTDEDEGTEASEMPPEDINPFKIIKDLLLYKLKQDEEILQARERQRTLQMQDRGAEPKESGRVALSRLQKDIEEETEKEVPDSFFENLGHPPSKRETLFILGPDSGKTVRCCIEEQREISHLKYRVTVGQEKIQSFEKQLQAEDEEIAKAEEQCNDEAFMKYVQEEEKKTMQILQQARNESEKLQTMKEEIKRTSKKIHAVKREIAKCKALIEHDQCCQEFLWILSPPEWQKEQNARREMAEKIKAATPKKRESAPHLLRRIHLPCPLQPPSACQVFSRPLSLKLRFNRAHKHPMVYFKDHRELRNHLEQMEDNISRYNKQLERLEQTLENHNKAHGEEQQHMKQENEWVNEEMNQLTKLIQNNNAKVKELEKRICDFCESDDGPDKQDAILNQLHEKIAEVYESCTGKSSLGESSQNMLKKFEECLHVELDKFNQLPEDELNKMKRQYRQESITRSRKQEEQRRFQAQEELWQQRMEMRKQRSMAEVKKPVGKKVMWRSVLKKDTTAASNRKKKTAKSEMEEFEKLIHW</sequence>
<comment type="caution">
    <text evidence="5">The sequence shown here is derived from an EMBL/GenBank/DDBJ whole genome shotgun (WGS) entry which is preliminary data.</text>
</comment>
<protein>
    <submittedName>
        <fullName evidence="5">Cilia- and flagella-associated protein 100</fullName>
    </submittedName>
</protein>
<evidence type="ECO:0000259" key="4">
    <source>
        <dbReference type="Pfam" id="PF13863"/>
    </source>
</evidence>
<feature type="compositionally biased region" description="Acidic residues" evidence="3">
    <location>
        <begin position="127"/>
        <end position="136"/>
    </location>
</feature>
<feature type="coiled-coil region" evidence="2">
    <location>
        <begin position="260"/>
        <end position="331"/>
    </location>
</feature>
<proteinExistence type="predicted"/>
<feature type="domain" description="DUF4200" evidence="4">
    <location>
        <begin position="240"/>
        <end position="354"/>
    </location>
</feature>
<dbReference type="InterPro" id="IPR025252">
    <property type="entry name" value="DUF4200"/>
</dbReference>
<dbReference type="EMBL" id="MU564352">
    <property type="protein sequence ID" value="KAI5612144.1"/>
    <property type="molecule type" value="Genomic_DNA"/>
</dbReference>
<dbReference type="PANTHER" id="PTHR21683">
    <property type="entry name" value="COILED-COIL DOMAIN-CONTAINING PROTEIN 42 LIKE-2-LIKE-RELATED"/>
    <property type="match status" value="1"/>
</dbReference>
<dbReference type="InterPro" id="IPR051147">
    <property type="entry name" value="CFAP_domain-containing"/>
</dbReference>
<keyword evidence="1 2" id="KW-0175">Coiled coil</keyword>
<evidence type="ECO:0000313" key="5">
    <source>
        <dbReference type="EMBL" id="KAI5612144.1"/>
    </source>
</evidence>
<keyword evidence="6" id="KW-1185">Reference proteome</keyword>
<accession>A0AAD5AAA9</accession>
<dbReference type="Proteomes" id="UP001205998">
    <property type="component" value="Unassembled WGS sequence"/>
</dbReference>
<organism evidence="5 6">
    <name type="scientific">Silurus asotus</name>
    <name type="common">Amur catfish</name>
    <name type="synonym">Parasilurus asotus</name>
    <dbReference type="NCBI Taxonomy" id="30991"/>
    <lineage>
        <taxon>Eukaryota</taxon>
        <taxon>Metazoa</taxon>
        <taxon>Chordata</taxon>
        <taxon>Craniata</taxon>
        <taxon>Vertebrata</taxon>
        <taxon>Euteleostomi</taxon>
        <taxon>Actinopterygii</taxon>
        <taxon>Neopterygii</taxon>
        <taxon>Teleostei</taxon>
        <taxon>Ostariophysi</taxon>
        <taxon>Siluriformes</taxon>
        <taxon>Siluridae</taxon>
        <taxon>Silurus</taxon>
    </lineage>
</organism>
<evidence type="ECO:0000313" key="6">
    <source>
        <dbReference type="Proteomes" id="UP001205998"/>
    </source>
</evidence>
<feature type="region of interest" description="Disordered" evidence="3">
    <location>
        <begin position="170"/>
        <end position="190"/>
    </location>
</feature>
<evidence type="ECO:0000256" key="2">
    <source>
        <dbReference type="SAM" id="Coils"/>
    </source>
</evidence>